<evidence type="ECO:0000256" key="3">
    <source>
        <dbReference type="RuleBase" id="RU361235"/>
    </source>
</evidence>
<evidence type="ECO:0000256" key="1">
    <source>
        <dbReference type="ARBA" id="ARBA00005964"/>
    </source>
</evidence>
<accession>A0AAN7Z4E8</accession>
<dbReference type="InterPro" id="IPR019826">
    <property type="entry name" value="Carboxylesterase_B_AS"/>
</dbReference>
<evidence type="ECO:0000313" key="5">
    <source>
        <dbReference type="EMBL" id="KAK5628762.1"/>
    </source>
</evidence>
<dbReference type="GO" id="GO:0016787">
    <property type="term" value="F:hydrolase activity"/>
    <property type="evidence" value="ECO:0007669"/>
    <property type="project" value="UniProtKB-KW"/>
</dbReference>
<dbReference type="Pfam" id="PF00135">
    <property type="entry name" value="COesterase"/>
    <property type="match status" value="1"/>
</dbReference>
<dbReference type="AlphaFoldDB" id="A0AAN7Z4E8"/>
<comment type="caution">
    <text evidence="5">The sequence shown here is derived from an EMBL/GenBank/DDBJ whole genome shotgun (WGS) entry which is preliminary data.</text>
</comment>
<dbReference type="InterPro" id="IPR002018">
    <property type="entry name" value="CarbesteraseB"/>
</dbReference>
<proteinExistence type="inferred from homology"/>
<gene>
    <name evidence="5" type="ORF">RRF57_004477</name>
</gene>
<keyword evidence="6" id="KW-1185">Reference proteome</keyword>
<feature type="domain" description="Carboxylesterase type B" evidence="4">
    <location>
        <begin position="42"/>
        <end position="236"/>
    </location>
</feature>
<reference evidence="5 6" key="1">
    <citation type="submission" date="2023-10" db="EMBL/GenBank/DDBJ databases">
        <title>Draft genome sequence of Xylaria bambusicola isolate GMP-LS, the root and basal stem rot pathogen of sugarcane in Indonesia.</title>
        <authorList>
            <person name="Selvaraj P."/>
            <person name="Muralishankar V."/>
            <person name="Muruganantham S."/>
            <person name="Sp S."/>
            <person name="Haryani S."/>
            <person name="Lau K.J.X."/>
            <person name="Naqvi N.I."/>
        </authorList>
    </citation>
    <scope>NUCLEOTIDE SEQUENCE [LARGE SCALE GENOMIC DNA]</scope>
    <source>
        <strain evidence="5">GMP-LS</strain>
    </source>
</reference>
<dbReference type="PROSITE" id="PS00941">
    <property type="entry name" value="CARBOXYLESTERASE_B_2"/>
    <property type="match status" value="1"/>
</dbReference>
<dbReference type="InterPro" id="IPR019819">
    <property type="entry name" value="Carboxylesterase_B_CS"/>
</dbReference>
<dbReference type="InterPro" id="IPR029058">
    <property type="entry name" value="AB_hydrolase_fold"/>
</dbReference>
<protein>
    <recommendedName>
        <fullName evidence="3">Carboxylic ester hydrolase</fullName>
        <ecNumber evidence="3">3.1.1.-</ecNumber>
    </recommendedName>
</protein>
<dbReference type="EC" id="3.1.1.-" evidence="3"/>
<feature type="signal peptide" evidence="3">
    <location>
        <begin position="1"/>
        <end position="18"/>
    </location>
</feature>
<evidence type="ECO:0000313" key="6">
    <source>
        <dbReference type="Proteomes" id="UP001305414"/>
    </source>
</evidence>
<keyword evidence="2 3" id="KW-0378">Hydrolase</keyword>
<organism evidence="5 6">
    <name type="scientific">Xylaria bambusicola</name>
    <dbReference type="NCBI Taxonomy" id="326684"/>
    <lineage>
        <taxon>Eukaryota</taxon>
        <taxon>Fungi</taxon>
        <taxon>Dikarya</taxon>
        <taxon>Ascomycota</taxon>
        <taxon>Pezizomycotina</taxon>
        <taxon>Sordariomycetes</taxon>
        <taxon>Xylariomycetidae</taxon>
        <taxon>Xylariales</taxon>
        <taxon>Xylariaceae</taxon>
        <taxon>Xylaria</taxon>
    </lineage>
</organism>
<evidence type="ECO:0000259" key="4">
    <source>
        <dbReference type="Pfam" id="PF00135"/>
    </source>
</evidence>
<comment type="similarity">
    <text evidence="1 3">Belongs to the type-B carboxylesterase/lipase family.</text>
</comment>
<name>A0AAN7Z4E8_9PEZI</name>
<dbReference type="PANTHER" id="PTHR11559">
    <property type="entry name" value="CARBOXYLESTERASE"/>
    <property type="match status" value="1"/>
</dbReference>
<feature type="chain" id="PRO_5042668983" description="Carboxylic ester hydrolase" evidence="3">
    <location>
        <begin position="19"/>
        <end position="241"/>
    </location>
</feature>
<dbReference type="SUPFAM" id="SSF53474">
    <property type="entry name" value="alpha/beta-Hydrolases"/>
    <property type="match status" value="1"/>
</dbReference>
<sequence>MPTILKLFVLASLGLTQATPAPFVDLGYAKYQGYYDSNFDQNIFKGYAAPPVGKLRWQRPQPPARSQDQVLPAVEYAPACPQSPSSPSQPPVAPSGNEDCLFLNVIAPANKTRLPVLVWIHGGGYGTGNNQFDWRQQIRTNENSYIGVSIAYRLGAFGFLSSVDVANFGVVNTAIYDMRFALEWVKKNIHRFGGDPRRVTIAGESAGGGSVMLLAMANGGYEGDALFQGLIASSPYLPTQW</sequence>
<keyword evidence="3" id="KW-0732">Signal</keyword>
<dbReference type="InterPro" id="IPR050309">
    <property type="entry name" value="Type-B_Carboxylest/Lipase"/>
</dbReference>
<dbReference type="Gene3D" id="3.40.50.1820">
    <property type="entry name" value="alpha/beta hydrolase"/>
    <property type="match status" value="1"/>
</dbReference>
<evidence type="ECO:0000256" key="2">
    <source>
        <dbReference type="ARBA" id="ARBA00022801"/>
    </source>
</evidence>
<dbReference type="Proteomes" id="UP001305414">
    <property type="component" value="Unassembled WGS sequence"/>
</dbReference>
<dbReference type="EMBL" id="JAWHQM010000009">
    <property type="protein sequence ID" value="KAK5628762.1"/>
    <property type="molecule type" value="Genomic_DNA"/>
</dbReference>
<dbReference type="PROSITE" id="PS00122">
    <property type="entry name" value="CARBOXYLESTERASE_B_1"/>
    <property type="match status" value="1"/>
</dbReference>